<dbReference type="PANTHER" id="PTHR35508">
    <property type="entry name" value="VOLTAGE-DEPENDENT L-TYPE CALCIUM CHANNEL SUBUNIT"/>
    <property type="match status" value="1"/>
</dbReference>
<gene>
    <name evidence="3" type="primary">LOC111445256</name>
</gene>
<proteinExistence type="predicted"/>
<keyword evidence="1" id="KW-0812">Transmembrane</keyword>
<dbReference type="Proteomes" id="UP000504609">
    <property type="component" value="Unplaced"/>
</dbReference>
<sequence>MAEPYESDDRNGTVPAPVEVEYATSHKSKGMRSEDQAVYVLVRRLIAEIFFPDETKGSFSQRVKASVAENGPAVAQACRNFGHDILCWTRRGSPLRALLVISVGTISLLASTGLLIFLLFILAATLNAVIISLLVSLAAVGGFLTLFFACITAVYIGALTVALFFISTATISAIVAVVIATGWIGFFFMVWLAVWKSFGLAKRSMSVSNSAISAFSYARRAHKD</sequence>
<protein>
    <submittedName>
        <fullName evidence="3">Uncharacterized protein LOC111445256</fullName>
    </submittedName>
</protein>
<accession>A0A6J1FGR6</accession>
<feature type="transmembrane region" description="Helical" evidence="1">
    <location>
        <begin position="162"/>
        <end position="195"/>
    </location>
</feature>
<name>A0A6J1FGR6_CUCMO</name>
<dbReference type="RefSeq" id="XP_022939299.1">
    <property type="nucleotide sequence ID" value="XM_023083531.1"/>
</dbReference>
<reference evidence="3" key="1">
    <citation type="submission" date="2025-08" db="UniProtKB">
        <authorList>
            <consortium name="RefSeq"/>
        </authorList>
    </citation>
    <scope>IDENTIFICATION</scope>
    <source>
        <tissue evidence="3">Young leaves</tissue>
    </source>
</reference>
<keyword evidence="1" id="KW-1133">Transmembrane helix</keyword>
<dbReference type="AlphaFoldDB" id="A0A6J1FGR6"/>
<keyword evidence="2" id="KW-1185">Reference proteome</keyword>
<evidence type="ECO:0000313" key="2">
    <source>
        <dbReference type="Proteomes" id="UP000504609"/>
    </source>
</evidence>
<dbReference type="KEGG" id="cmos:111445256"/>
<dbReference type="GeneID" id="111445256"/>
<feature type="transmembrane region" description="Helical" evidence="1">
    <location>
        <begin position="98"/>
        <end position="122"/>
    </location>
</feature>
<keyword evidence="1" id="KW-0472">Membrane</keyword>
<dbReference type="PANTHER" id="PTHR35508:SF1">
    <property type="entry name" value="VOLTAGE-DEPENDENT L-TYPE CALCIUM CHANNEL SUBUNIT"/>
    <property type="match status" value="1"/>
</dbReference>
<evidence type="ECO:0000313" key="3">
    <source>
        <dbReference type="RefSeq" id="XP_022939299.1"/>
    </source>
</evidence>
<organism evidence="2 3">
    <name type="scientific">Cucurbita moschata</name>
    <name type="common">Winter crookneck squash</name>
    <name type="synonym">Cucurbita pepo var. moschata</name>
    <dbReference type="NCBI Taxonomy" id="3662"/>
    <lineage>
        <taxon>Eukaryota</taxon>
        <taxon>Viridiplantae</taxon>
        <taxon>Streptophyta</taxon>
        <taxon>Embryophyta</taxon>
        <taxon>Tracheophyta</taxon>
        <taxon>Spermatophyta</taxon>
        <taxon>Magnoliopsida</taxon>
        <taxon>eudicotyledons</taxon>
        <taxon>Gunneridae</taxon>
        <taxon>Pentapetalae</taxon>
        <taxon>rosids</taxon>
        <taxon>fabids</taxon>
        <taxon>Cucurbitales</taxon>
        <taxon>Cucurbitaceae</taxon>
        <taxon>Cucurbiteae</taxon>
        <taxon>Cucurbita</taxon>
    </lineage>
</organism>
<evidence type="ECO:0000256" key="1">
    <source>
        <dbReference type="SAM" id="Phobius"/>
    </source>
</evidence>
<feature type="transmembrane region" description="Helical" evidence="1">
    <location>
        <begin position="129"/>
        <end position="156"/>
    </location>
</feature>